<proteinExistence type="predicted"/>
<dbReference type="InterPro" id="IPR010251">
    <property type="entry name" value="Mg_prot_MeTrfase"/>
</dbReference>
<evidence type="ECO:0000256" key="4">
    <source>
        <dbReference type="NCBIfam" id="TIGR02021"/>
    </source>
</evidence>
<dbReference type="InterPro" id="IPR029063">
    <property type="entry name" value="SAM-dependent_MTases_sf"/>
</dbReference>
<dbReference type="EC" id="2.1.1.11" evidence="4"/>
<dbReference type="GO" id="GO:0046406">
    <property type="term" value="F:magnesium protoporphyrin IX methyltransferase activity"/>
    <property type="evidence" value="ECO:0007669"/>
    <property type="project" value="UniProtKB-UniRule"/>
</dbReference>
<dbReference type="Proteomes" id="UP000244880">
    <property type="component" value="Unassembled WGS sequence"/>
</dbReference>
<dbReference type="AlphaFoldDB" id="A0A2R8BPB2"/>
<gene>
    <name evidence="7" type="primary">bchM</name>
    <name evidence="7" type="ORF">ASD8599_03846</name>
</gene>
<protein>
    <recommendedName>
        <fullName evidence="4">Magnesium protoporphyrin IX methyltransferase</fullName>
        <ecNumber evidence="4">2.1.1.11</ecNumber>
    </recommendedName>
</protein>
<organism evidence="7 8">
    <name type="scientific">Ascidiaceihabitans donghaensis</name>
    <dbReference type="NCBI Taxonomy" id="1510460"/>
    <lineage>
        <taxon>Bacteria</taxon>
        <taxon>Pseudomonadati</taxon>
        <taxon>Pseudomonadota</taxon>
        <taxon>Alphaproteobacteria</taxon>
        <taxon>Rhodobacterales</taxon>
        <taxon>Paracoccaceae</taxon>
        <taxon>Ascidiaceihabitans</taxon>
    </lineage>
</organism>
<dbReference type="PROSITE" id="PS51556">
    <property type="entry name" value="SAM_MT_MG_PIX"/>
    <property type="match status" value="1"/>
</dbReference>
<reference evidence="7 8" key="1">
    <citation type="submission" date="2018-03" db="EMBL/GenBank/DDBJ databases">
        <authorList>
            <person name="Keele B.F."/>
        </authorList>
    </citation>
    <scope>NUCLEOTIDE SEQUENCE [LARGE SCALE GENOMIC DNA]</scope>
    <source>
        <strain evidence="7 8">CECT 8599</strain>
    </source>
</reference>
<dbReference type="CDD" id="cd02440">
    <property type="entry name" value="AdoMet_MTases"/>
    <property type="match status" value="1"/>
</dbReference>
<dbReference type="EMBL" id="OMOR01000002">
    <property type="protein sequence ID" value="SPH27380.1"/>
    <property type="molecule type" value="Genomic_DNA"/>
</dbReference>
<sequence>MAYDQTLSRVETYFDKTATKTWEALTSDAPVSRIRETVRAGRDKMRALMLSRLPVDLTGQRVLDAGCGAGQMTAELAARGATVVAVDISPSLVEIAQKRLPEHHQAQVTFTSGDMLSDTLGLFDHVVAMDSLIYYTAEEIGAALATLDKRTGRTIVFTVAPRTRALMAMWYAGKLFPRSDRSPTMVPHATAPLIAATKRCGVMRPLRPVDRVKSGFYFSQAMELRG</sequence>
<evidence type="ECO:0000256" key="2">
    <source>
        <dbReference type="ARBA" id="ARBA00022679"/>
    </source>
</evidence>
<name>A0A2R8BPB2_9RHOB</name>
<evidence type="ECO:0000259" key="5">
    <source>
        <dbReference type="Pfam" id="PF05175"/>
    </source>
</evidence>
<keyword evidence="2 7" id="KW-0808">Transferase</keyword>
<keyword evidence="3" id="KW-0949">S-adenosyl-L-methionine</keyword>
<keyword evidence="8" id="KW-1185">Reference proteome</keyword>
<evidence type="ECO:0000313" key="8">
    <source>
        <dbReference type="Proteomes" id="UP000244880"/>
    </source>
</evidence>
<dbReference type="NCBIfam" id="TIGR02021">
    <property type="entry name" value="BchM-ChlM"/>
    <property type="match status" value="1"/>
</dbReference>
<accession>A0A2R8BPB2</accession>
<dbReference type="RefSeq" id="WP_108830324.1">
    <property type="nucleotide sequence ID" value="NZ_OMOR01000002.1"/>
</dbReference>
<evidence type="ECO:0000256" key="1">
    <source>
        <dbReference type="ARBA" id="ARBA00022603"/>
    </source>
</evidence>
<dbReference type="GO" id="GO:0015995">
    <property type="term" value="P:chlorophyll biosynthetic process"/>
    <property type="evidence" value="ECO:0007669"/>
    <property type="project" value="UniProtKB-UniRule"/>
</dbReference>
<dbReference type="InterPro" id="IPR007848">
    <property type="entry name" value="Small_mtfrase_dom"/>
</dbReference>
<dbReference type="OrthoDB" id="9765084at2"/>
<dbReference type="Pfam" id="PF07109">
    <property type="entry name" value="Mg-por_mtran_C"/>
    <property type="match status" value="1"/>
</dbReference>
<feature type="domain" description="Magnesium-protoporphyrin IX methyltransferase C-terminal" evidence="6">
    <location>
        <begin position="128"/>
        <end position="224"/>
    </location>
</feature>
<dbReference type="PANTHER" id="PTHR43464:SF19">
    <property type="entry name" value="UBIQUINONE BIOSYNTHESIS O-METHYLTRANSFERASE, MITOCHONDRIAL"/>
    <property type="match status" value="1"/>
</dbReference>
<dbReference type="GO" id="GO:0032259">
    <property type="term" value="P:methylation"/>
    <property type="evidence" value="ECO:0007669"/>
    <property type="project" value="UniProtKB-KW"/>
</dbReference>
<evidence type="ECO:0000256" key="3">
    <source>
        <dbReference type="ARBA" id="ARBA00022691"/>
    </source>
</evidence>
<keyword evidence="1 7" id="KW-0489">Methyltransferase</keyword>
<feature type="domain" description="Methyltransferase small" evidence="5">
    <location>
        <begin position="43"/>
        <end position="127"/>
    </location>
</feature>
<evidence type="ECO:0000259" key="6">
    <source>
        <dbReference type="Pfam" id="PF07109"/>
    </source>
</evidence>
<dbReference type="SUPFAM" id="SSF53335">
    <property type="entry name" value="S-adenosyl-L-methionine-dependent methyltransferases"/>
    <property type="match status" value="1"/>
</dbReference>
<evidence type="ECO:0000313" key="7">
    <source>
        <dbReference type="EMBL" id="SPH27380.1"/>
    </source>
</evidence>
<dbReference type="Gene3D" id="3.40.50.150">
    <property type="entry name" value="Vaccinia Virus protein VP39"/>
    <property type="match status" value="1"/>
</dbReference>
<dbReference type="PANTHER" id="PTHR43464">
    <property type="entry name" value="METHYLTRANSFERASE"/>
    <property type="match status" value="1"/>
</dbReference>
<dbReference type="Pfam" id="PF05175">
    <property type="entry name" value="MTS"/>
    <property type="match status" value="1"/>
</dbReference>
<dbReference type="InterPro" id="IPR010940">
    <property type="entry name" value="Mg_prot_MeTrfase_C"/>
</dbReference>